<dbReference type="EMBL" id="LKGI01000028">
    <property type="protein sequence ID" value="RNE33350.1"/>
    <property type="molecule type" value="Genomic_DNA"/>
</dbReference>
<dbReference type="InterPro" id="IPR025054">
    <property type="entry name" value="DUF3991"/>
</dbReference>
<dbReference type="InterPro" id="IPR036977">
    <property type="entry name" value="DNA_primase_Znf_CHC2"/>
</dbReference>
<dbReference type="GO" id="GO:0003677">
    <property type="term" value="F:DNA binding"/>
    <property type="evidence" value="ECO:0007669"/>
    <property type="project" value="InterPro"/>
</dbReference>
<dbReference type="AlphaFoldDB" id="A0A8B3H1U5"/>
<dbReference type="Pfam" id="PF13154">
    <property type="entry name" value="DUF3991"/>
    <property type="match status" value="1"/>
</dbReference>
<reference evidence="2 3" key="1">
    <citation type="journal article" date="2018" name="Front. Microbiol.">
        <title>Conversion of Methionine to Cysteine in Lactobacillus paracasei Depends on the Highly Mobile cysK-ctl-cysE Gene Cluster.</title>
        <authorList>
            <person name="Wuthrich D."/>
            <person name="Irmler S."/>
            <person name="Berthoud H."/>
            <person name="Guggenbuhl B."/>
            <person name="Eugster E."/>
            <person name="Bruggmann R."/>
        </authorList>
    </citation>
    <scope>NUCLEOTIDE SEQUENCE [LARGE SCALE GENOMIC DNA]</scope>
    <source>
        <strain evidence="2 3">FAM6012</strain>
    </source>
</reference>
<feature type="domain" description="DUF3991" evidence="1">
    <location>
        <begin position="123"/>
        <end position="203"/>
    </location>
</feature>
<name>A0A8B3H1U5_LACPA</name>
<dbReference type="GO" id="GO:0008270">
    <property type="term" value="F:zinc ion binding"/>
    <property type="evidence" value="ECO:0007669"/>
    <property type="project" value="InterPro"/>
</dbReference>
<comment type="caution">
    <text evidence="2">The sequence shown here is derived from an EMBL/GenBank/DDBJ whole genome shotgun (WGS) entry which is preliminary data.</text>
</comment>
<dbReference type="RefSeq" id="WP_123019364.1">
    <property type="nucleotide sequence ID" value="NZ_LKGI01000028.1"/>
</dbReference>
<organism evidence="2 3">
    <name type="scientific">Lacticaseibacillus paracasei</name>
    <name type="common">Lactobacillus paracasei</name>
    <dbReference type="NCBI Taxonomy" id="1597"/>
    <lineage>
        <taxon>Bacteria</taxon>
        <taxon>Bacillati</taxon>
        <taxon>Bacillota</taxon>
        <taxon>Bacilli</taxon>
        <taxon>Lactobacillales</taxon>
        <taxon>Lactobacillaceae</taxon>
        <taxon>Lacticaseibacillus</taxon>
    </lineage>
</organism>
<dbReference type="Proteomes" id="UP000284123">
    <property type="component" value="Unassembled WGS sequence"/>
</dbReference>
<sequence>MTTNKQKRLSKATIDHANHVAIVAIAEANGIALVQQSNGYWRGVEHDSLVINDKKNLFRWNSRDVGGGALDFVQHYLGISSFREAVAYLNHAALERAETITHKARELFQYNFKNSPNFEQATKYLTTVRKLDPQIVDLLHRKGFIQQDEHGNAIFVWSRKDKIVGATVQGTRIDHEHLGKRGTFKQIAKNSQENFGFNLSLGKPERLLMFEAPIDALSYWSLHRGLNHVTLMSMDGLKPNTVKQGLIYFCEKTGHVPSEIAFGVDNDPSGHVFYDQMRAEHALASVPYTSLIPADQAIPHECLAPVVSAAKQAAIPTVALMAYLKVAVNLQPGHGMANGYHYQNALTKGSFDDLPEFAKKLKPYLQPNGIDWKAYFKQQAPDLTIANRNNLITRITEVAQRYQKGDFQVVRDVPKDWNDRLQIHERSKSKGLTLDQKIVAAKERAVTANLRIAPKHHDQALER</sequence>
<gene>
    <name evidence="2" type="ORF">FAM6012_00292</name>
</gene>
<accession>A0A8B3H1U5</accession>
<protein>
    <submittedName>
        <fullName evidence="2">DNA primase (Bacterial type)</fullName>
    </submittedName>
</protein>
<evidence type="ECO:0000313" key="2">
    <source>
        <dbReference type="EMBL" id="RNE33350.1"/>
    </source>
</evidence>
<dbReference type="Pfam" id="PF13155">
    <property type="entry name" value="Toprim_2"/>
    <property type="match status" value="1"/>
</dbReference>
<dbReference type="Gene3D" id="3.90.580.10">
    <property type="entry name" value="Zinc finger, CHC2-type domain"/>
    <property type="match status" value="1"/>
</dbReference>
<evidence type="ECO:0000313" key="3">
    <source>
        <dbReference type="Proteomes" id="UP000284123"/>
    </source>
</evidence>
<proteinExistence type="predicted"/>
<dbReference type="GO" id="GO:0006260">
    <property type="term" value="P:DNA replication"/>
    <property type="evidence" value="ECO:0007669"/>
    <property type="project" value="InterPro"/>
</dbReference>
<evidence type="ECO:0000259" key="1">
    <source>
        <dbReference type="Pfam" id="PF13154"/>
    </source>
</evidence>
<dbReference type="SUPFAM" id="SSF57783">
    <property type="entry name" value="Zinc beta-ribbon"/>
    <property type="match status" value="1"/>
</dbReference>